<dbReference type="KEGG" id="aal:EP13_18480"/>
<keyword evidence="3" id="KW-0378">Hydrolase</keyword>
<feature type="signal peptide" evidence="1">
    <location>
        <begin position="1"/>
        <end position="19"/>
    </location>
</feature>
<dbReference type="EMBL" id="CP008849">
    <property type="protein sequence ID" value="AIG00504.1"/>
    <property type="molecule type" value="Genomic_DNA"/>
</dbReference>
<dbReference type="InterPro" id="IPR036928">
    <property type="entry name" value="AS_sf"/>
</dbReference>
<dbReference type="GeneID" id="78256864"/>
<dbReference type="PANTHER" id="PTHR42678:SF34">
    <property type="entry name" value="OS04G0183300 PROTEIN"/>
    <property type="match status" value="1"/>
</dbReference>
<dbReference type="PROSITE" id="PS51257">
    <property type="entry name" value="PROKAR_LIPOPROTEIN"/>
    <property type="match status" value="1"/>
</dbReference>
<dbReference type="SUPFAM" id="SSF75304">
    <property type="entry name" value="Amidase signature (AS) enzymes"/>
    <property type="match status" value="1"/>
</dbReference>
<dbReference type="RefSeq" id="WP_044058491.1">
    <property type="nucleotide sequence ID" value="NZ_CBCSKJ010000004.1"/>
</dbReference>
<dbReference type="NCBIfam" id="NF006006">
    <property type="entry name" value="PRK08137.1"/>
    <property type="match status" value="1"/>
</dbReference>
<evidence type="ECO:0000259" key="2">
    <source>
        <dbReference type="Pfam" id="PF01425"/>
    </source>
</evidence>
<organism evidence="3 4">
    <name type="scientific">Alteromonas australica</name>
    <dbReference type="NCBI Taxonomy" id="589873"/>
    <lineage>
        <taxon>Bacteria</taxon>
        <taxon>Pseudomonadati</taxon>
        <taxon>Pseudomonadota</taxon>
        <taxon>Gammaproteobacteria</taxon>
        <taxon>Alteromonadales</taxon>
        <taxon>Alteromonadaceae</taxon>
        <taxon>Alteromonas/Salinimonas group</taxon>
        <taxon>Alteromonas</taxon>
    </lineage>
</organism>
<dbReference type="Gene3D" id="3.90.1300.10">
    <property type="entry name" value="Amidase signature (AS) domain"/>
    <property type="match status" value="1"/>
</dbReference>
<reference evidence="3 4" key="1">
    <citation type="submission" date="2014-06" db="EMBL/GenBank/DDBJ databases">
        <title>Genomes of Alteromonas australica, a world apart.</title>
        <authorList>
            <person name="Gonzaga A."/>
            <person name="Lopez-Perez M."/>
            <person name="Rodriguez-Valera F."/>
        </authorList>
    </citation>
    <scope>NUCLEOTIDE SEQUENCE [LARGE SCALE GENOMIC DNA]</scope>
    <source>
        <strain evidence="3 4">H 17</strain>
    </source>
</reference>
<dbReference type="Pfam" id="PF01425">
    <property type="entry name" value="Amidase"/>
    <property type="match status" value="1"/>
</dbReference>
<keyword evidence="1" id="KW-0732">Signal</keyword>
<dbReference type="AlphaFoldDB" id="A0A075P498"/>
<proteinExistence type="predicted"/>
<feature type="chain" id="PRO_5001708087" evidence="1">
    <location>
        <begin position="20"/>
        <end position="537"/>
    </location>
</feature>
<accession>A0A075P498</accession>
<dbReference type="eggNOG" id="COG0154">
    <property type="taxonomic scope" value="Bacteria"/>
</dbReference>
<protein>
    <submittedName>
        <fullName evidence="3">Amidase</fullName>
        <ecNumber evidence="3">3.5.1.4</ecNumber>
    </submittedName>
</protein>
<dbReference type="GO" id="GO:0004040">
    <property type="term" value="F:amidase activity"/>
    <property type="evidence" value="ECO:0007669"/>
    <property type="project" value="UniProtKB-EC"/>
</dbReference>
<keyword evidence="4" id="KW-1185">Reference proteome</keyword>
<gene>
    <name evidence="3" type="ORF">EP13_18480</name>
</gene>
<evidence type="ECO:0000256" key="1">
    <source>
        <dbReference type="SAM" id="SignalP"/>
    </source>
</evidence>
<dbReference type="EC" id="3.5.1.4" evidence="3"/>
<sequence length="537" mass="56735">MKLKLLIAAVAIVVVGCKAQSNDTAPSVTNTWLDKPAAEQAQAIRNGTLTSEQLVTGYLARIEERDKKVNSILVLNSNAIAQAKAADEQAQKGTFTGPLHGIPVLLKDNIEASELPTTAGSMALVNNRTGRDAPIVANLKAAGAIILGKTNLSEWANFRSESSISGWSAVGGLTRNPHLLSRTACGSSSGSGAAMALRLSSLAVGTETNGSIICPSSMNGIVGFKPTVGLLSRSYIVPISSSQDTAGPMTANVNDAWLMASVMDGVDVKDAATADAEDHLLPSLEESMLATDLKGIRVGVVRYRQGDNPHVLSVYENALETLEAAGAELVDINDFEQPDSFWSDSYTVLLSEFHHTIDAYLADSPADIPARNLEALIAFNKTDKKELVLFNQDIFEKSLAAPAIDSDEYKSALSLVQNTAGTNGIDKLMQDNGVDILVAPSNSPAFLIDGVYGDHSPVGFIGIGYLAAIAGYPHLTVPAGEVKQLPVGLSFIGSKWQDEKVLRIGSVFEAKHGAYVKPGLLPSRLESPELEDIVSGQ</sequence>
<feature type="domain" description="Amidase" evidence="2">
    <location>
        <begin position="54"/>
        <end position="502"/>
    </location>
</feature>
<name>A0A075P498_9ALTE</name>
<dbReference type="InterPro" id="IPR023631">
    <property type="entry name" value="Amidase_dom"/>
</dbReference>
<evidence type="ECO:0000313" key="3">
    <source>
        <dbReference type="EMBL" id="AIG00504.1"/>
    </source>
</evidence>
<dbReference type="PANTHER" id="PTHR42678">
    <property type="entry name" value="AMIDASE"/>
    <property type="match status" value="1"/>
</dbReference>
<evidence type="ECO:0000313" key="4">
    <source>
        <dbReference type="Proteomes" id="UP000056090"/>
    </source>
</evidence>
<dbReference type="Proteomes" id="UP000056090">
    <property type="component" value="Chromosome"/>
</dbReference>